<dbReference type="InterPro" id="IPR050312">
    <property type="entry name" value="IolE/XylAMocC-like"/>
</dbReference>
<dbReference type="InterPro" id="IPR036237">
    <property type="entry name" value="Xyl_isomerase-like_sf"/>
</dbReference>
<protein>
    <submittedName>
        <fullName evidence="2">TIM barrel protein</fullName>
    </submittedName>
</protein>
<dbReference type="Proteomes" id="UP001164714">
    <property type="component" value="Chromosome"/>
</dbReference>
<evidence type="ECO:0000259" key="1">
    <source>
        <dbReference type="Pfam" id="PF01261"/>
    </source>
</evidence>
<feature type="domain" description="Xylose isomerase-like TIM barrel" evidence="1">
    <location>
        <begin position="18"/>
        <end position="212"/>
    </location>
</feature>
<dbReference type="InterPro" id="IPR013022">
    <property type="entry name" value="Xyl_isomerase-like_TIM-brl"/>
</dbReference>
<name>A0AA47J3X8_9LACT</name>
<reference evidence="2" key="1">
    <citation type="submission" date="2022-12" db="EMBL/GenBank/DDBJ databases">
        <title>Whole genome sequence analysis of a duck derived balloon bacteium Aerococcus urinaeequi henan2020.</title>
        <authorList>
            <person name="Zhang H."/>
            <person name="Qiao H.X."/>
            <person name="Bian C.Z."/>
            <person name="Shu J.C."/>
        </authorList>
    </citation>
    <scope>NUCLEOTIDE SEQUENCE</scope>
    <source>
        <strain evidence="2">2020-HN-1</strain>
    </source>
</reference>
<proteinExistence type="predicted"/>
<dbReference type="PANTHER" id="PTHR12110:SF41">
    <property type="entry name" value="INOSOSE DEHYDRATASE"/>
    <property type="match status" value="1"/>
</dbReference>
<dbReference type="EMBL" id="CP114063">
    <property type="protein sequence ID" value="WAT25271.1"/>
    <property type="molecule type" value="Genomic_DNA"/>
</dbReference>
<sequence length="254" mass="28940">MIGLFSVTFRDDSVDCIIDLAKEAGIQAIEWSSDNHLPKNDIAQAEKVAQLMQEAGLTTSSYGAYYKLGSFDDIEPFIQIAQIVDASIIRVWAGEEGSADVDGEYRQDIIEDANRIGKMAAESNLSITLEYHMEVLTDTPASAQQLMQEITAPNAYLYWQPAEPLTVEERIESLPNLAPLITNVHVFHWQDFYNRYPLADGQDEWLQYIRTIEKESQNKQHYLMEFVTGENQKQGFLDSVATLKAWLYQLNIEY</sequence>
<evidence type="ECO:0000313" key="3">
    <source>
        <dbReference type="Proteomes" id="UP001164714"/>
    </source>
</evidence>
<gene>
    <name evidence="2" type="ORF">OZ415_04185</name>
</gene>
<dbReference type="SUPFAM" id="SSF51658">
    <property type="entry name" value="Xylose isomerase-like"/>
    <property type="match status" value="1"/>
</dbReference>
<dbReference type="AlphaFoldDB" id="A0AA47J3X8"/>
<dbReference type="PANTHER" id="PTHR12110">
    <property type="entry name" value="HYDROXYPYRUVATE ISOMERASE"/>
    <property type="match status" value="1"/>
</dbReference>
<dbReference type="Gene3D" id="3.20.20.150">
    <property type="entry name" value="Divalent-metal-dependent TIM barrel enzymes"/>
    <property type="match status" value="1"/>
</dbReference>
<evidence type="ECO:0000313" key="2">
    <source>
        <dbReference type="EMBL" id="WAT25271.1"/>
    </source>
</evidence>
<dbReference type="Pfam" id="PF01261">
    <property type="entry name" value="AP_endonuc_2"/>
    <property type="match status" value="1"/>
</dbReference>
<accession>A0AA47J3X8</accession>
<dbReference type="RefSeq" id="WP_269105438.1">
    <property type="nucleotide sequence ID" value="NZ_CP114063.1"/>
</dbReference>
<organism evidence="2 3">
    <name type="scientific">Aerococcus urinaeequi</name>
    <dbReference type="NCBI Taxonomy" id="51665"/>
    <lineage>
        <taxon>Bacteria</taxon>
        <taxon>Bacillati</taxon>
        <taxon>Bacillota</taxon>
        <taxon>Bacilli</taxon>
        <taxon>Lactobacillales</taxon>
        <taxon>Aerococcaceae</taxon>
        <taxon>Aerococcus</taxon>
    </lineage>
</organism>